<comment type="subcellular location">
    <subcellularLocation>
        <location evidence="2">Cell inner membrane</location>
        <topology evidence="2">Multi-pass membrane protein</topology>
    </subcellularLocation>
</comment>
<keyword evidence="17" id="KW-1185">Reference proteome</keyword>
<dbReference type="SMART" id="SM00387">
    <property type="entry name" value="HATPase_c"/>
    <property type="match status" value="1"/>
</dbReference>
<dbReference type="InterPro" id="IPR000014">
    <property type="entry name" value="PAS"/>
</dbReference>
<dbReference type="PANTHER" id="PTHR45339:SF1">
    <property type="entry name" value="HYBRID SIGNAL TRANSDUCTION HISTIDINE KINASE J"/>
    <property type="match status" value="1"/>
</dbReference>
<dbReference type="CDD" id="cd16922">
    <property type="entry name" value="HATPase_EvgS-ArcB-TorS-like"/>
    <property type="match status" value="1"/>
</dbReference>
<evidence type="ECO:0000256" key="9">
    <source>
        <dbReference type="ARBA" id="ARBA00022737"/>
    </source>
</evidence>
<dbReference type="SUPFAM" id="SSF52172">
    <property type="entry name" value="CheY-like"/>
    <property type="match status" value="2"/>
</dbReference>
<dbReference type="Gene3D" id="3.40.50.2300">
    <property type="match status" value="2"/>
</dbReference>
<dbReference type="SUPFAM" id="SSF47384">
    <property type="entry name" value="Homodimeric domain of signal transducing histidine kinase"/>
    <property type="match status" value="1"/>
</dbReference>
<keyword evidence="15" id="KW-0472">Membrane</keyword>
<keyword evidence="8" id="KW-0812">Transmembrane</keyword>
<protein>
    <recommendedName>
        <fullName evidence="3">histidine kinase</fullName>
        <ecNumber evidence="3">2.7.13.3</ecNumber>
    </recommendedName>
</protein>
<dbReference type="Pfam" id="PF08447">
    <property type="entry name" value="PAS_3"/>
    <property type="match status" value="1"/>
</dbReference>
<dbReference type="PROSITE" id="PS50112">
    <property type="entry name" value="PAS"/>
    <property type="match status" value="2"/>
</dbReference>
<dbReference type="InterPro" id="IPR035965">
    <property type="entry name" value="PAS-like_dom_sf"/>
</dbReference>
<dbReference type="EMBL" id="CP016359">
    <property type="protein sequence ID" value="APU68372.1"/>
    <property type="molecule type" value="Genomic_DNA"/>
</dbReference>
<gene>
    <name evidence="16" type="ORF">GRFL_1648</name>
</gene>
<dbReference type="InterPro" id="IPR005467">
    <property type="entry name" value="His_kinase_dom"/>
</dbReference>
<dbReference type="InterPro" id="IPR001610">
    <property type="entry name" value="PAC"/>
</dbReference>
<dbReference type="GO" id="GO:0005524">
    <property type="term" value="F:ATP binding"/>
    <property type="evidence" value="ECO:0007669"/>
    <property type="project" value="UniProtKB-KW"/>
</dbReference>
<dbReference type="FunFam" id="2.10.70.100:FF:000001">
    <property type="entry name" value="Sensory transduction histidine kinase"/>
    <property type="match status" value="1"/>
</dbReference>
<dbReference type="Gene3D" id="1.10.287.130">
    <property type="match status" value="1"/>
</dbReference>
<keyword evidence="13" id="KW-1133">Transmembrane helix</keyword>
<evidence type="ECO:0000256" key="14">
    <source>
        <dbReference type="ARBA" id="ARBA00023012"/>
    </source>
</evidence>
<dbReference type="InterPro" id="IPR013655">
    <property type="entry name" value="PAS_fold_3"/>
</dbReference>
<dbReference type="InterPro" id="IPR000700">
    <property type="entry name" value="PAS-assoc_C"/>
</dbReference>
<dbReference type="InterPro" id="IPR003661">
    <property type="entry name" value="HisK_dim/P_dom"/>
</dbReference>
<dbReference type="SMART" id="SM00086">
    <property type="entry name" value="PAC"/>
    <property type="match status" value="2"/>
</dbReference>
<dbReference type="CDD" id="cd17546">
    <property type="entry name" value="REC_hyHK_CKI1_RcsC-like"/>
    <property type="match status" value="1"/>
</dbReference>
<keyword evidence="14" id="KW-0902">Two-component regulatory system</keyword>
<evidence type="ECO:0000256" key="1">
    <source>
        <dbReference type="ARBA" id="ARBA00000085"/>
    </source>
</evidence>
<dbReference type="SMART" id="SM00091">
    <property type="entry name" value="PAS"/>
    <property type="match status" value="2"/>
</dbReference>
<evidence type="ECO:0000256" key="15">
    <source>
        <dbReference type="ARBA" id="ARBA00023136"/>
    </source>
</evidence>
<dbReference type="PROSITE" id="PS50110">
    <property type="entry name" value="RESPONSE_REGULATORY"/>
    <property type="match status" value="2"/>
</dbReference>
<evidence type="ECO:0000313" key="17">
    <source>
        <dbReference type="Proteomes" id="UP000186230"/>
    </source>
</evidence>
<dbReference type="Pfam" id="PF02518">
    <property type="entry name" value="HATPase_c"/>
    <property type="match status" value="1"/>
</dbReference>
<dbReference type="InterPro" id="IPR036097">
    <property type="entry name" value="HisK_dim/P_sf"/>
</dbReference>
<sequence>MLGWLLGIEVLTQVLPDLPTMKFNTAFSFFLLACVIFCTQEKRCFKISQVLNFLLLALTLTTLLQDIGSLNFGIDQLITLDQRGIDRGNPTPGRMSMATSLSFILLSISLMLIRSGNKKARKLASYFTLLVVLTAFFAIIAFIYQVPTFNKITFISSMAIHTAIGFLISGMAISLIIPKYGITELFTSKRLGSFMIRKLFFQLLLAIVLVSYLTLWAFRKGYFAADFSISLVAVLLIFVSVLMLMFVATTINRIDREKRAAQQELQAIQLYLNATPDPLIVVNKKGAIEVANQLMTSVFGYTSEELEGKTMTSLIPQRFHAKHREHLQTYLEQIDSEKRNKKKQHGSTVIEVFAVKKNGEEFPVEMTLNSTRTANGFITIAAFRDISRRVNAENKLQTALEASIVGIWDFDLVNNQLHWDETMYRLYGSSSSTEQSNYELWKSRVHEDDVDEIETLLQAAIAGNAHYDTNFRVIWPDGSLHYIMAKGTVYRDENNKPVRMLGTNWDVTEQKALESSLVEARRKAEQASKSKSEFLANMSHEIRTPLNGIIGFTDLLMKTPLTESQDEYLRNVNISANLLLDVINDILDFSKIEAGKIELHWEEIDIYELCEQTIDIVRHQADQKKLEVLLNIDPNVKRYIYADPVRLRQILTNLLANAVKFTKKGEVELKIESQKCPGNQESKACFLFKVRDTGIGIAANKMHKIFGAFDQEDTSTTRKYGGTGLGLTISNKLLALMDSRLQVKSELHKGSEFYFEVEFDASDRKPSQKGNLDHHIRKALVVDDNQRNRQILEGMLATMDIETVLAANGIEAINLLKNQQFDLAIVDYNMPYMSGTDVIKYFRKTLNLTSEEFPIMLLHSTSEDAVIVQATRDYEINYTATKPINSDRLKNIIDKLGKEVAPKTENEHFSEAVSENKSTIASEENITVLVAEDNPVNQLLAREILGKVVPNARLFMVENGLEAVEAYQSEKPDLIFMDIQMPEMNGLEATREIRKIEETLKVHIPIIAFTARALKGERETCLANGMDDYLSKPIVLEKLKTVLDHYLVS</sequence>
<evidence type="ECO:0000256" key="2">
    <source>
        <dbReference type="ARBA" id="ARBA00004429"/>
    </source>
</evidence>
<evidence type="ECO:0000256" key="3">
    <source>
        <dbReference type="ARBA" id="ARBA00012438"/>
    </source>
</evidence>
<evidence type="ECO:0000256" key="5">
    <source>
        <dbReference type="ARBA" id="ARBA00022519"/>
    </source>
</evidence>
<keyword evidence="9" id="KW-0677">Repeat</keyword>
<dbReference type="NCBIfam" id="TIGR00229">
    <property type="entry name" value="sensory_box"/>
    <property type="match status" value="2"/>
</dbReference>
<dbReference type="InterPro" id="IPR001789">
    <property type="entry name" value="Sig_transdc_resp-reg_receiver"/>
</dbReference>
<proteinExistence type="predicted"/>
<keyword evidence="5" id="KW-0997">Cell inner membrane</keyword>
<dbReference type="PRINTS" id="PR00344">
    <property type="entry name" value="BCTRLSENSOR"/>
</dbReference>
<evidence type="ECO:0000256" key="7">
    <source>
        <dbReference type="ARBA" id="ARBA00022679"/>
    </source>
</evidence>
<comment type="catalytic activity">
    <reaction evidence="1">
        <text>ATP + protein L-histidine = ADP + protein N-phospho-L-histidine.</text>
        <dbReference type="EC" id="2.7.13.3"/>
    </reaction>
</comment>
<dbReference type="Gene3D" id="3.30.565.10">
    <property type="entry name" value="Histidine kinase-like ATPase, C-terminal domain"/>
    <property type="match status" value="1"/>
</dbReference>
<dbReference type="Pfam" id="PF00512">
    <property type="entry name" value="HisKA"/>
    <property type="match status" value="1"/>
</dbReference>
<evidence type="ECO:0000256" key="6">
    <source>
        <dbReference type="ARBA" id="ARBA00022553"/>
    </source>
</evidence>
<keyword evidence="11" id="KW-0418">Kinase</keyword>
<dbReference type="Pfam" id="PF13426">
    <property type="entry name" value="PAS_9"/>
    <property type="match status" value="1"/>
</dbReference>
<dbReference type="PROSITE" id="PS50109">
    <property type="entry name" value="HIS_KIN"/>
    <property type="match status" value="1"/>
</dbReference>
<dbReference type="PANTHER" id="PTHR45339">
    <property type="entry name" value="HYBRID SIGNAL TRANSDUCTION HISTIDINE KINASE J"/>
    <property type="match status" value="1"/>
</dbReference>
<keyword evidence="10" id="KW-0547">Nucleotide-binding</keyword>
<evidence type="ECO:0000256" key="13">
    <source>
        <dbReference type="ARBA" id="ARBA00022989"/>
    </source>
</evidence>
<dbReference type="EC" id="2.7.13.3" evidence="3"/>
<dbReference type="SMART" id="SM00448">
    <property type="entry name" value="REC"/>
    <property type="match status" value="2"/>
</dbReference>
<dbReference type="STRING" id="1229726.GRFL_1648"/>
<dbReference type="CDD" id="cd00130">
    <property type="entry name" value="PAS"/>
    <property type="match status" value="2"/>
</dbReference>
<dbReference type="GO" id="GO:0005886">
    <property type="term" value="C:plasma membrane"/>
    <property type="evidence" value="ECO:0007669"/>
    <property type="project" value="UniProtKB-SubCell"/>
</dbReference>
<dbReference type="GO" id="GO:0000155">
    <property type="term" value="F:phosphorelay sensor kinase activity"/>
    <property type="evidence" value="ECO:0007669"/>
    <property type="project" value="InterPro"/>
</dbReference>
<name>A0A1L7I5J6_9FLAO</name>
<keyword evidence="4" id="KW-1003">Cell membrane</keyword>
<evidence type="ECO:0000256" key="10">
    <source>
        <dbReference type="ARBA" id="ARBA00022741"/>
    </source>
</evidence>
<dbReference type="InterPro" id="IPR036890">
    <property type="entry name" value="HATPase_C_sf"/>
</dbReference>
<dbReference type="InterPro" id="IPR004358">
    <property type="entry name" value="Sig_transdc_His_kin-like_C"/>
</dbReference>
<dbReference type="PROSITE" id="PS50113">
    <property type="entry name" value="PAC"/>
    <property type="match status" value="2"/>
</dbReference>
<dbReference type="SUPFAM" id="SSF55785">
    <property type="entry name" value="PYP-like sensor domain (PAS domain)"/>
    <property type="match status" value="2"/>
</dbReference>
<keyword evidence="12" id="KW-0067">ATP-binding</keyword>
<dbReference type="FunFam" id="1.10.287.130:FF:000003">
    <property type="entry name" value="Histidine kinase"/>
    <property type="match status" value="1"/>
</dbReference>
<dbReference type="Pfam" id="PF00072">
    <property type="entry name" value="Response_reg"/>
    <property type="match status" value="2"/>
</dbReference>
<evidence type="ECO:0000256" key="4">
    <source>
        <dbReference type="ARBA" id="ARBA00022475"/>
    </source>
</evidence>
<accession>A0A1L7I5J6</accession>
<evidence type="ECO:0000256" key="11">
    <source>
        <dbReference type="ARBA" id="ARBA00022777"/>
    </source>
</evidence>
<dbReference type="AlphaFoldDB" id="A0A1L7I5J6"/>
<dbReference type="CDD" id="cd00082">
    <property type="entry name" value="HisKA"/>
    <property type="match status" value="1"/>
</dbReference>
<evidence type="ECO:0000256" key="12">
    <source>
        <dbReference type="ARBA" id="ARBA00022840"/>
    </source>
</evidence>
<dbReference type="Proteomes" id="UP000186230">
    <property type="component" value="Chromosome"/>
</dbReference>
<dbReference type="Gene3D" id="3.30.450.20">
    <property type="entry name" value="PAS domain"/>
    <property type="match status" value="2"/>
</dbReference>
<organism evidence="16 17">
    <name type="scientific">Christiangramia flava JLT2011</name>
    <dbReference type="NCBI Taxonomy" id="1229726"/>
    <lineage>
        <taxon>Bacteria</taxon>
        <taxon>Pseudomonadati</taxon>
        <taxon>Bacteroidota</taxon>
        <taxon>Flavobacteriia</taxon>
        <taxon>Flavobacteriales</taxon>
        <taxon>Flavobacteriaceae</taxon>
        <taxon>Christiangramia</taxon>
    </lineage>
</organism>
<dbReference type="InterPro" id="IPR011006">
    <property type="entry name" value="CheY-like_superfamily"/>
</dbReference>
<evidence type="ECO:0000313" key="16">
    <source>
        <dbReference type="EMBL" id="APU68372.1"/>
    </source>
</evidence>
<reference evidence="16 17" key="1">
    <citation type="submission" date="2016-07" db="EMBL/GenBank/DDBJ databases">
        <title>Multi-omics approach to identify versatile polysaccharide utilization systems of a marine flavobacterium Gramella flava.</title>
        <authorList>
            <person name="Tang K."/>
        </authorList>
    </citation>
    <scope>NUCLEOTIDE SEQUENCE [LARGE SCALE GENOMIC DNA]</scope>
    <source>
        <strain evidence="16 17">JLT2011</strain>
    </source>
</reference>
<dbReference type="KEGG" id="gfl:GRFL_1648"/>
<dbReference type="Gene3D" id="2.10.70.100">
    <property type="match status" value="1"/>
</dbReference>
<dbReference type="SUPFAM" id="SSF55874">
    <property type="entry name" value="ATPase domain of HSP90 chaperone/DNA topoisomerase II/histidine kinase"/>
    <property type="match status" value="1"/>
</dbReference>
<dbReference type="FunFam" id="3.30.565.10:FF:000010">
    <property type="entry name" value="Sensor histidine kinase RcsC"/>
    <property type="match status" value="1"/>
</dbReference>
<keyword evidence="6" id="KW-0597">Phosphoprotein</keyword>
<evidence type="ECO:0000256" key="8">
    <source>
        <dbReference type="ARBA" id="ARBA00022692"/>
    </source>
</evidence>
<dbReference type="SMART" id="SM00388">
    <property type="entry name" value="HisKA"/>
    <property type="match status" value="1"/>
</dbReference>
<dbReference type="InterPro" id="IPR003594">
    <property type="entry name" value="HATPase_dom"/>
</dbReference>
<keyword evidence="7" id="KW-0808">Transferase</keyword>